<reference evidence="1 2" key="1">
    <citation type="submission" date="2019-08" db="EMBL/GenBank/DDBJ databases">
        <title>Whole genome of Aphis craccivora.</title>
        <authorList>
            <person name="Voronova N.V."/>
            <person name="Shulinski R.S."/>
            <person name="Bandarenka Y.V."/>
            <person name="Zhorov D.G."/>
            <person name="Warner D."/>
        </authorList>
    </citation>
    <scope>NUCLEOTIDE SEQUENCE [LARGE SCALE GENOMIC DNA]</scope>
    <source>
        <strain evidence="1">180601</strain>
        <tissue evidence="1">Whole Body</tissue>
    </source>
</reference>
<dbReference type="EMBL" id="VUJU01014246">
    <property type="protein sequence ID" value="KAF0702550.1"/>
    <property type="molecule type" value="Genomic_DNA"/>
</dbReference>
<dbReference type="AlphaFoldDB" id="A0A6G0VN17"/>
<organism evidence="1 2">
    <name type="scientific">Aphis craccivora</name>
    <name type="common">Cowpea aphid</name>
    <dbReference type="NCBI Taxonomy" id="307492"/>
    <lineage>
        <taxon>Eukaryota</taxon>
        <taxon>Metazoa</taxon>
        <taxon>Ecdysozoa</taxon>
        <taxon>Arthropoda</taxon>
        <taxon>Hexapoda</taxon>
        <taxon>Insecta</taxon>
        <taxon>Pterygota</taxon>
        <taxon>Neoptera</taxon>
        <taxon>Paraneoptera</taxon>
        <taxon>Hemiptera</taxon>
        <taxon>Sternorrhyncha</taxon>
        <taxon>Aphidomorpha</taxon>
        <taxon>Aphidoidea</taxon>
        <taxon>Aphididae</taxon>
        <taxon>Aphidini</taxon>
        <taxon>Aphis</taxon>
        <taxon>Aphis</taxon>
    </lineage>
</organism>
<evidence type="ECO:0000313" key="2">
    <source>
        <dbReference type="Proteomes" id="UP000478052"/>
    </source>
</evidence>
<evidence type="ECO:0000313" key="1">
    <source>
        <dbReference type="EMBL" id="KAF0702550.1"/>
    </source>
</evidence>
<feature type="non-terminal residue" evidence="1">
    <location>
        <position position="1"/>
    </location>
</feature>
<name>A0A6G0VN17_APHCR</name>
<comment type="caution">
    <text evidence="1">The sequence shown here is derived from an EMBL/GenBank/DDBJ whole genome shotgun (WGS) entry which is preliminary data.</text>
</comment>
<gene>
    <name evidence="1" type="ORF">FWK35_00039195</name>
</gene>
<protein>
    <submittedName>
        <fullName evidence="1">Uncharacterized protein</fullName>
    </submittedName>
</protein>
<keyword evidence="2" id="KW-1185">Reference proteome</keyword>
<sequence>IRDSTSRSERENSTRIITDSVQQLNRDGDLLMFLRRTGHRNDGYVQQQTGAYP</sequence>
<accession>A0A6G0VN17</accession>
<dbReference type="Proteomes" id="UP000478052">
    <property type="component" value="Unassembled WGS sequence"/>
</dbReference>
<proteinExistence type="predicted"/>